<dbReference type="Proteomes" id="UP000886998">
    <property type="component" value="Unassembled WGS sequence"/>
</dbReference>
<name>A0A8X6XBR4_9ARAC</name>
<evidence type="ECO:0000256" key="1">
    <source>
        <dbReference type="SAM" id="MobiDB-lite"/>
    </source>
</evidence>
<accession>A0A8X6XBR4</accession>
<gene>
    <name evidence="2" type="ORF">TNIN_340391</name>
</gene>
<feature type="region of interest" description="Disordered" evidence="1">
    <location>
        <begin position="86"/>
        <end position="123"/>
    </location>
</feature>
<feature type="region of interest" description="Disordered" evidence="1">
    <location>
        <begin position="20"/>
        <end position="47"/>
    </location>
</feature>
<proteinExistence type="predicted"/>
<evidence type="ECO:0000313" key="3">
    <source>
        <dbReference type="Proteomes" id="UP000886998"/>
    </source>
</evidence>
<keyword evidence="3" id="KW-1185">Reference proteome</keyword>
<evidence type="ECO:0000313" key="2">
    <source>
        <dbReference type="EMBL" id="GFY50473.1"/>
    </source>
</evidence>
<dbReference type="AlphaFoldDB" id="A0A8X6XBR4"/>
<protein>
    <submittedName>
        <fullName evidence="2">Uncharacterized protein</fullName>
    </submittedName>
</protein>
<sequence length="178" mass="20176">MLTHKQNRFCFFAPVNSPIKNFQTTPTNDSRNINPCKGKDNSNLEYPPQRKNARKLILDLPTSQQISIITDKFTLPQNATVYNIGNPGNVAQENNPPAPRTTGTDSGARTSANQNTAQNQLPPPIMLFVPDNYRSQMAAITKEFPKRRSRLTGDFFKLYADNHDECRELVQLPKRIIF</sequence>
<dbReference type="EMBL" id="BMAV01007506">
    <property type="protein sequence ID" value="GFY50473.1"/>
    <property type="molecule type" value="Genomic_DNA"/>
</dbReference>
<feature type="compositionally biased region" description="Polar residues" evidence="1">
    <location>
        <begin position="20"/>
        <end position="33"/>
    </location>
</feature>
<comment type="caution">
    <text evidence="2">The sequence shown here is derived from an EMBL/GenBank/DDBJ whole genome shotgun (WGS) entry which is preliminary data.</text>
</comment>
<reference evidence="2" key="1">
    <citation type="submission" date="2020-08" db="EMBL/GenBank/DDBJ databases">
        <title>Multicomponent nature underlies the extraordinary mechanical properties of spider dragline silk.</title>
        <authorList>
            <person name="Kono N."/>
            <person name="Nakamura H."/>
            <person name="Mori M."/>
            <person name="Yoshida Y."/>
            <person name="Ohtoshi R."/>
            <person name="Malay A.D."/>
            <person name="Moran D.A.P."/>
            <person name="Tomita M."/>
            <person name="Numata K."/>
            <person name="Arakawa K."/>
        </authorList>
    </citation>
    <scope>NUCLEOTIDE SEQUENCE</scope>
</reference>
<feature type="compositionally biased region" description="Polar residues" evidence="1">
    <location>
        <begin position="89"/>
        <end position="120"/>
    </location>
</feature>
<dbReference type="OrthoDB" id="6593055at2759"/>
<organism evidence="2 3">
    <name type="scientific">Trichonephila inaurata madagascariensis</name>
    <dbReference type="NCBI Taxonomy" id="2747483"/>
    <lineage>
        <taxon>Eukaryota</taxon>
        <taxon>Metazoa</taxon>
        <taxon>Ecdysozoa</taxon>
        <taxon>Arthropoda</taxon>
        <taxon>Chelicerata</taxon>
        <taxon>Arachnida</taxon>
        <taxon>Araneae</taxon>
        <taxon>Araneomorphae</taxon>
        <taxon>Entelegynae</taxon>
        <taxon>Araneoidea</taxon>
        <taxon>Nephilidae</taxon>
        <taxon>Trichonephila</taxon>
        <taxon>Trichonephila inaurata</taxon>
    </lineage>
</organism>